<protein>
    <recommendedName>
        <fullName evidence="2">F-box domain-containing protein</fullName>
    </recommendedName>
</protein>
<keyword evidence="4" id="KW-1185">Reference proteome</keyword>
<dbReference type="InterPro" id="IPR001810">
    <property type="entry name" value="F-box_dom"/>
</dbReference>
<dbReference type="OrthoDB" id="3162794at2759"/>
<dbReference type="Gene3D" id="3.80.10.10">
    <property type="entry name" value="Ribonuclease Inhibitor"/>
    <property type="match status" value="1"/>
</dbReference>
<name>A0A6A4H769_9AGAR</name>
<feature type="compositionally biased region" description="Low complexity" evidence="1">
    <location>
        <begin position="575"/>
        <end position="595"/>
    </location>
</feature>
<dbReference type="AlphaFoldDB" id="A0A6A4H769"/>
<feature type="domain" description="F-box" evidence="2">
    <location>
        <begin position="48"/>
        <end position="93"/>
    </location>
</feature>
<reference evidence="3" key="1">
    <citation type="journal article" date="2019" name="Environ. Microbiol.">
        <title>Fungal ecological strategies reflected in gene transcription - a case study of two litter decomposers.</title>
        <authorList>
            <person name="Barbi F."/>
            <person name="Kohler A."/>
            <person name="Barry K."/>
            <person name="Baskaran P."/>
            <person name="Daum C."/>
            <person name="Fauchery L."/>
            <person name="Ihrmark K."/>
            <person name="Kuo A."/>
            <person name="LaButti K."/>
            <person name="Lipzen A."/>
            <person name="Morin E."/>
            <person name="Grigoriev I.V."/>
            <person name="Henrissat B."/>
            <person name="Lindahl B."/>
            <person name="Martin F."/>
        </authorList>
    </citation>
    <scope>NUCLEOTIDE SEQUENCE</scope>
    <source>
        <strain evidence="3">JB14</strain>
    </source>
</reference>
<dbReference type="SUPFAM" id="SSF52047">
    <property type="entry name" value="RNI-like"/>
    <property type="match status" value="1"/>
</dbReference>
<gene>
    <name evidence="3" type="ORF">BT96DRAFT_999720</name>
</gene>
<accession>A0A6A4H769</accession>
<feature type="region of interest" description="Disordered" evidence="1">
    <location>
        <begin position="575"/>
        <end position="611"/>
    </location>
</feature>
<organism evidence="3 4">
    <name type="scientific">Gymnopus androsaceus JB14</name>
    <dbReference type="NCBI Taxonomy" id="1447944"/>
    <lineage>
        <taxon>Eukaryota</taxon>
        <taxon>Fungi</taxon>
        <taxon>Dikarya</taxon>
        <taxon>Basidiomycota</taxon>
        <taxon>Agaricomycotina</taxon>
        <taxon>Agaricomycetes</taxon>
        <taxon>Agaricomycetidae</taxon>
        <taxon>Agaricales</taxon>
        <taxon>Marasmiineae</taxon>
        <taxon>Omphalotaceae</taxon>
        <taxon>Gymnopus</taxon>
    </lineage>
</organism>
<dbReference type="EMBL" id="ML769579">
    <property type="protein sequence ID" value="KAE9393184.1"/>
    <property type="molecule type" value="Genomic_DNA"/>
</dbReference>
<evidence type="ECO:0000313" key="3">
    <source>
        <dbReference type="EMBL" id="KAE9393184.1"/>
    </source>
</evidence>
<dbReference type="InterPro" id="IPR032675">
    <property type="entry name" value="LRR_dom_sf"/>
</dbReference>
<dbReference type="Proteomes" id="UP000799118">
    <property type="component" value="Unassembled WGS sequence"/>
</dbReference>
<sequence length="628" mass="71207">MSLEVASSSRASETIELPRNRRRGLRTLSTLLQIPLLGSRAGTGPSTIPTPENLPTDILYEVAEYLCSSDLLNLTLTASHIRELLLPSLYETVVLKSSRACKTALTMLVERPNICRYIRKLAVRPNYYLAWPKANERLDEEWVVKMLLTAAENMPLLHTFDWDGLEMPKDQLWVILRDKCPLLKTVYTNVGYQPLDPHSSLFNFTDLTSFSLTVRHSLEETDLFPEPEALPDRLWEMLLTKCPDMQDLTLSSFSSSTRLLNVDRLCTADAYWPKLNSLTLGSFGYDDNFELNYPSDDDAFGAFLSKHTELKYLRLSWNFKRWMSPETIPLALEPTALPHLTTFVGIHQQLAVLPQPALCSIEVLDLTCEPLFASRLEGEGGVCSTLKMLTSLTSLDLWLHIPEFKDHSAFFKELMSACPKLTELHFMCTTSFGVVRSQYLFFFLNPIISRRNLSFASSNIFRSFRILRCFSLTKGHKYIGDDSSMLRTALRIIRATNTASKVSSNPELRQVNIRWARERCTNHLKQEGTYDIERVDSDNHISSVVVYEKGINVLGKVFTRRYRYEGFSIPSRAASPVGSIASSSSSHIPSTATASNDTNDGKRRPGRVSRGRLVRKALMMIKSKKNRS</sequence>
<evidence type="ECO:0000259" key="2">
    <source>
        <dbReference type="PROSITE" id="PS50181"/>
    </source>
</evidence>
<evidence type="ECO:0000256" key="1">
    <source>
        <dbReference type="SAM" id="MobiDB-lite"/>
    </source>
</evidence>
<proteinExistence type="predicted"/>
<evidence type="ECO:0000313" key="4">
    <source>
        <dbReference type="Proteomes" id="UP000799118"/>
    </source>
</evidence>
<dbReference type="PROSITE" id="PS50181">
    <property type="entry name" value="FBOX"/>
    <property type="match status" value="1"/>
</dbReference>